<evidence type="ECO:0000313" key="2">
    <source>
        <dbReference type="Proteomes" id="UP001055940"/>
    </source>
</evidence>
<dbReference type="Proteomes" id="UP001055940">
    <property type="component" value="Chromosome"/>
</dbReference>
<evidence type="ECO:0000313" key="1">
    <source>
        <dbReference type="EMBL" id="USY18352.1"/>
    </source>
</evidence>
<reference evidence="1" key="1">
    <citation type="submission" date="2022-06" db="EMBL/GenBank/DDBJ databases">
        <authorList>
            <person name="Ping M."/>
        </authorList>
    </citation>
    <scope>NUCLEOTIDE SEQUENCE</scope>
    <source>
        <strain evidence="1">JCM11759T</strain>
    </source>
</reference>
<name>A0ABY5D2U5_9ACTN</name>
<gene>
    <name evidence="1" type="ORF">NE857_23980</name>
</gene>
<keyword evidence="2" id="KW-1185">Reference proteome</keyword>
<dbReference type="RefSeq" id="WP_254417752.1">
    <property type="nucleotide sequence ID" value="NZ_BAAAJB010000035.1"/>
</dbReference>
<proteinExistence type="predicted"/>
<sequence length="101" mass="10830">MLAAGLGLAVGLPRQEALTLLRQRLAGLEAWRAAVVKHYGPEQDPEQQGHIGEVMDMWVHASGYEAAWTRGVIGRIEGGAYTFAGEEGAAPYEGVLSAKRI</sequence>
<organism evidence="1 2">
    <name type="scientific">Nocardiopsis exhalans</name>
    <dbReference type="NCBI Taxonomy" id="163604"/>
    <lineage>
        <taxon>Bacteria</taxon>
        <taxon>Bacillati</taxon>
        <taxon>Actinomycetota</taxon>
        <taxon>Actinomycetes</taxon>
        <taxon>Streptosporangiales</taxon>
        <taxon>Nocardiopsidaceae</taxon>
        <taxon>Nocardiopsis</taxon>
    </lineage>
</organism>
<dbReference type="EMBL" id="CP099837">
    <property type="protein sequence ID" value="USY18352.1"/>
    <property type="molecule type" value="Genomic_DNA"/>
</dbReference>
<protein>
    <submittedName>
        <fullName evidence="1">Uncharacterized protein</fullName>
    </submittedName>
</protein>
<accession>A0ABY5D2U5</accession>